<evidence type="ECO:0000256" key="6">
    <source>
        <dbReference type="PROSITE-ProRule" id="PRU00042"/>
    </source>
</evidence>
<keyword evidence="1" id="KW-0479">Metal-binding</keyword>
<evidence type="ECO:0000256" key="3">
    <source>
        <dbReference type="ARBA" id="ARBA00022771"/>
    </source>
</evidence>
<dbReference type="GO" id="GO:0008270">
    <property type="term" value="F:zinc ion binding"/>
    <property type="evidence" value="ECO:0007669"/>
    <property type="project" value="UniProtKB-KW"/>
</dbReference>
<dbReference type="SUPFAM" id="SSF57667">
    <property type="entry name" value="beta-beta-alpha zinc fingers"/>
    <property type="match status" value="1"/>
</dbReference>
<dbReference type="SMART" id="SM00355">
    <property type="entry name" value="ZnF_C2H2"/>
    <property type="match status" value="2"/>
</dbReference>
<dbReference type="Pfam" id="PF00096">
    <property type="entry name" value="zf-C2H2"/>
    <property type="match status" value="2"/>
</dbReference>
<proteinExistence type="predicted"/>
<evidence type="ECO:0000256" key="2">
    <source>
        <dbReference type="ARBA" id="ARBA00022737"/>
    </source>
</evidence>
<dbReference type="Gene3D" id="3.30.160.60">
    <property type="entry name" value="Classic Zinc Finger"/>
    <property type="match status" value="2"/>
</dbReference>
<evidence type="ECO:0000256" key="5">
    <source>
        <dbReference type="ARBA" id="ARBA00023242"/>
    </source>
</evidence>
<dbReference type="PANTHER" id="PTHR23235:SF142">
    <property type="entry name" value="ZINC FINGER PROTEIN 384"/>
    <property type="match status" value="1"/>
</dbReference>
<dbReference type="PANTHER" id="PTHR23235">
    <property type="entry name" value="KRUEPPEL-LIKE TRANSCRIPTION FACTOR"/>
    <property type="match status" value="1"/>
</dbReference>
<keyword evidence="4" id="KW-0862">Zinc</keyword>
<accession>A0A8C6TND9</accession>
<dbReference type="PROSITE" id="PS00028">
    <property type="entry name" value="ZINC_FINGER_C2H2_1"/>
    <property type="match status" value="1"/>
</dbReference>
<dbReference type="InterPro" id="IPR036236">
    <property type="entry name" value="Znf_C2H2_sf"/>
</dbReference>
<dbReference type="AlphaFoldDB" id="A0A8C6TND9"/>
<sequence length="105" mass="11234">LLAPEAVGSGSGDARTGEKPFHCDVCGKAFTNSSGLTNHKRSHTGERPYSCVACGKSFSRSGHLTRHVHRKQCRIPAKHQRTKKGSSLVDFVGGSFFVSPVPALI</sequence>
<dbReference type="FunFam" id="3.30.160.60:FF:001532">
    <property type="entry name" value="Zinc finger protein 483"/>
    <property type="match status" value="1"/>
</dbReference>
<dbReference type="FunFam" id="3.30.160.60:FF:000358">
    <property type="entry name" value="zinc finger protein 24"/>
    <property type="match status" value="1"/>
</dbReference>
<feature type="domain" description="C2H2-type" evidence="7">
    <location>
        <begin position="21"/>
        <end position="48"/>
    </location>
</feature>
<dbReference type="Proteomes" id="UP000694523">
    <property type="component" value="Unplaced"/>
</dbReference>
<dbReference type="PROSITE" id="PS50157">
    <property type="entry name" value="ZINC_FINGER_C2H2_2"/>
    <property type="match status" value="2"/>
</dbReference>
<name>A0A8C6TND9_9GOBI</name>
<evidence type="ECO:0000259" key="7">
    <source>
        <dbReference type="PROSITE" id="PS50157"/>
    </source>
</evidence>
<feature type="domain" description="C2H2-type" evidence="7">
    <location>
        <begin position="49"/>
        <end position="84"/>
    </location>
</feature>
<keyword evidence="3 6" id="KW-0863">Zinc-finger</keyword>
<evidence type="ECO:0000256" key="1">
    <source>
        <dbReference type="ARBA" id="ARBA00022723"/>
    </source>
</evidence>
<organism evidence="8 9">
    <name type="scientific">Neogobius melanostomus</name>
    <name type="common">round goby</name>
    <dbReference type="NCBI Taxonomy" id="47308"/>
    <lineage>
        <taxon>Eukaryota</taxon>
        <taxon>Metazoa</taxon>
        <taxon>Chordata</taxon>
        <taxon>Craniata</taxon>
        <taxon>Vertebrata</taxon>
        <taxon>Euteleostomi</taxon>
        <taxon>Actinopterygii</taxon>
        <taxon>Neopterygii</taxon>
        <taxon>Teleostei</taxon>
        <taxon>Neoteleostei</taxon>
        <taxon>Acanthomorphata</taxon>
        <taxon>Gobiaria</taxon>
        <taxon>Gobiiformes</taxon>
        <taxon>Gobioidei</taxon>
        <taxon>Gobiidae</taxon>
        <taxon>Benthophilinae</taxon>
        <taxon>Neogobiini</taxon>
        <taxon>Neogobius</taxon>
    </lineage>
</organism>
<protein>
    <recommendedName>
        <fullName evidence="7">C2H2-type domain-containing protein</fullName>
    </recommendedName>
</protein>
<keyword evidence="2" id="KW-0677">Repeat</keyword>
<evidence type="ECO:0000313" key="9">
    <source>
        <dbReference type="Proteomes" id="UP000694523"/>
    </source>
</evidence>
<reference evidence="8" key="2">
    <citation type="submission" date="2025-09" db="UniProtKB">
        <authorList>
            <consortium name="Ensembl"/>
        </authorList>
    </citation>
    <scope>IDENTIFICATION</scope>
</reference>
<dbReference type="GO" id="GO:0000981">
    <property type="term" value="F:DNA-binding transcription factor activity, RNA polymerase II-specific"/>
    <property type="evidence" value="ECO:0007669"/>
    <property type="project" value="TreeGrafter"/>
</dbReference>
<evidence type="ECO:0000256" key="4">
    <source>
        <dbReference type="ARBA" id="ARBA00022833"/>
    </source>
</evidence>
<keyword evidence="9" id="KW-1185">Reference proteome</keyword>
<dbReference type="InterPro" id="IPR013087">
    <property type="entry name" value="Znf_C2H2_type"/>
</dbReference>
<dbReference type="Ensembl" id="ENSNMLT00000025588.1">
    <property type="protein sequence ID" value="ENSNMLP00000022849.1"/>
    <property type="gene ID" value="ENSNMLG00000014742.1"/>
</dbReference>
<evidence type="ECO:0000313" key="8">
    <source>
        <dbReference type="Ensembl" id="ENSNMLP00000022849.1"/>
    </source>
</evidence>
<reference evidence="8" key="1">
    <citation type="submission" date="2025-08" db="UniProtKB">
        <authorList>
            <consortium name="Ensembl"/>
        </authorList>
    </citation>
    <scope>IDENTIFICATION</scope>
</reference>
<dbReference type="GO" id="GO:0000978">
    <property type="term" value="F:RNA polymerase II cis-regulatory region sequence-specific DNA binding"/>
    <property type="evidence" value="ECO:0007669"/>
    <property type="project" value="TreeGrafter"/>
</dbReference>
<keyword evidence="5" id="KW-0539">Nucleus</keyword>